<evidence type="ECO:0000313" key="2">
    <source>
        <dbReference type="EMBL" id="GFR51130.1"/>
    </source>
</evidence>
<dbReference type="AlphaFoldDB" id="A0AAD3DZV3"/>
<evidence type="ECO:0000256" key="1">
    <source>
        <dbReference type="SAM" id="MobiDB-lite"/>
    </source>
</evidence>
<keyword evidence="3" id="KW-1185">Reference proteome</keyword>
<comment type="caution">
    <text evidence="2">The sequence shown here is derived from an EMBL/GenBank/DDBJ whole genome shotgun (WGS) entry which is preliminary data.</text>
</comment>
<gene>
    <name evidence="2" type="ORF">Agub_g13483</name>
</gene>
<protein>
    <submittedName>
        <fullName evidence="2">Uncharacterized protein</fullName>
    </submittedName>
</protein>
<feature type="region of interest" description="Disordered" evidence="1">
    <location>
        <begin position="29"/>
        <end position="142"/>
    </location>
</feature>
<organism evidence="2 3">
    <name type="scientific">Astrephomene gubernaculifera</name>
    <dbReference type="NCBI Taxonomy" id="47775"/>
    <lineage>
        <taxon>Eukaryota</taxon>
        <taxon>Viridiplantae</taxon>
        <taxon>Chlorophyta</taxon>
        <taxon>core chlorophytes</taxon>
        <taxon>Chlorophyceae</taxon>
        <taxon>CS clade</taxon>
        <taxon>Chlamydomonadales</taxon>
        <taxon>Astrephomenaceae</taxon>
        <taxon>Astrephomene</taxon>
    </lineage>
</organism>
<accession>A0AAD3DZV3</accession>
<evidence type="ECO:0000313" key="3">
    <source>
        <dbReference type="Proteomes" id="UP001054857"/>
    </source>
</evidence>
<dbReference type="Proteomes" id="UP001054857">
    <property type="component" value="Unassembled WGS sequence"/>
</dbReference>
<feature type="non-terminal residue" evidence="2">
    <location>
        <position position="1"/>
    </location>
</feature>
<sequence>MLQKSATFRPAVCRDAPLKVYKVAGPHGAQLVPTRPCMSVRTPDVRSRAYYDEDYESGEGSGRGSRYRQGGNQRRRPNRQEEESDEWTAVVGGGDGSSFSEEVVIPGMTSSGSDSGSGGRQGQYGGGQYGRGGGGGGGGYAR</sequence>
<reference evidence="2 3" key="1">
    <citation type="journal article" date="2021" name="Sci. Rep.">
        <title>Genome sequencing of the multicellular alga Astrephomene provides insights into convergent evolution of germ-soma differentiation.</title>
        <authorList>
            <person name="Yamashita S."/>
            <person name="Yamamoto K."/>
            <person name="Matsuzaki R."/>
            <person name="Suzuki S."/>
            <person name="Yamaguchi H."/>
            <person name="Hirooka S."/>
            <person name="Minakuchi Y."/>
            <person name="Miyagishima S."/>
            <person name="Kawachi M."/>
            <person name="Toyoda A."/>
            <person name="Nozaki H."/>
        </authorList>
    </citation>
    <scope>NUCLEOTIDE SEQUENCE [LARGE SCALE GENOMIC DNA]</scope>
    <source>
        <strain evidence="2 3">NIES-4017</strain>
    </source>
</reference>
<dbReference type="EMBL" id="BMAR01000046">
    <property type="protein sequence ID" value="GFR51130.1"/>
    <property type="molecule type" value="Genomic_DNA"/>
</dbReference>
<feature type="compositionally biased region" description="Gly residues" evidence="1">
    <location>
        <begin position="115"/>
        <end position="142"/>
    </location>
</feature>
<name>A0AAD3DZV3_9CHLO</name>
<proteinExistence type="predicted"/>